<sequence length="56" mass="6153">MLFSRIAHKRVQSSLLGTFPNFQAASDCIDAMLRRNGALRLLIVQTATGFDVAKVC</sequence>
<proteinExistence type="predicted"/>
<dbReference type="Proteomes" id="UP000653156">
    <property type="component" value="Chromosome"/>
</dbReference>
<protein>
    <submittedName>
        <fullName evidence="1">Uncharacterized protein</fullName>
    </submittedName>
</protein>
<name>A0A892ZI24_9NEIS</name>
<evidence type="ECO:0000313" key="2">
    <source>
        <dbReference type="Proteomes" id="UP000653156"/>
    </source>
</evidence>
<evidence type="ECO:0000313" key="1">
    <source>
        <dbReference type="EMBL" id="QRQ82841.1"/>
    </source>
</evidence>
<accession>A0A892ZI24</accession>
<dbReference type="KEGG" id="ptes:JQU52_05530"/>
<reference evidence="1" key="1">
    <citation type="submission" date="2021-02" db="EMBL/GenBank/DDBJ databases">
        <title>Neisseriaceae sp. 26B isolated from the cloaca of a Common Toad-headed Turtle (Mesoclemmys nasuta).</title>
        <authorList>
            <person name="Spergser J."/>
            <person name="Busse H.-J."/>
        </authorList>
    </citation>
    <scope>NUCLEOTIDE SEQUENCE</scope>
    <source>
        <strain evidence="1">26B</strain>
    </source>
</reference>
<keyword evidence="2" id="KW-1185">Reference proteome</keyword>
<dbReference type="EMBL" id="CP069798">
    <property type="protein sequence ID" value="QRQ82841.1"/>
    <property type="molecule type" value="Genomic_DNA"/>
</dbReference>
<organism evidence="1 2">
    <name type="scientific">Paralysiella testudinis</name>
    <dbReference type="NCBI Taxonomy" id="2809020"/>
    <lineage>
        <taxon>Bacteria</taxon>
        <taxon>Pseudomonadati</taxon>
        <taxon>Pseudomonadota</taxon>
        <taxon>Betaproteobacteria</taxon>
        <taxon>Neisseriales</taxon>
        <taxon>Neisseriaceae</taxon>
        <taxon>Paralysiella</taxon>
    </lineage>
</organism>
<dbReference type="RefSeq" id="WP_230340134.1">
    <property type="nucleotide sequence ID" value="NZ_CP069798.1"/>
</dbReference>
<gene>
    <name evidence="1" type="ORF">JQU52_05530</name>
</gene>
<dbReference type="AlphaFoldDB" id="A0A892ZI24"/>